<dbReference type="HAMAP" id="MF_00121">
    <property type="entry name" value="GatB"/>
    <property type="match status" value="1"/>
</dbReference>
<dbReference type="InterPro" id="IPR014746">
    <property type="entry name" value="Gln_synth/guanido_kin_cat_dom"/>
</dbReference>
<proteinExistence type="inferred from homology"/>
<keyword evidence="7 11" id="KW-0648">Protein biosynthesis</keyword>
<dbReference type="FunFam" id="1.10.10.410:FF:000001">
    <property type="entry name" value="Aspartyl/glutamyl-tRNA(Asn/Gln) amidotransferase subunit B"/>
    <property type="match status" value="1"/>
</dbReference>
<keyword evidence="14" id="KW-1185">Reference proteome</keyword>
<dbReference type="Gene3D" id="1.10.150.380">
    <property type="entry name" value="GatB domain, N-terminal subdomain"/>
    <property type="match status" value="1"/>
</dbReference>
<evidence type="ECO:0000256" key="10">
    <source>
        <dbReference type="ARBA" id="ARBA00047913"/>
    </source>
</evidence>
<dbReference type="NCBIfam" id="NF004015">
    <property type="entry name" value="PRK05477.1-5"/>
    <property type="match status" value="1"/>
</dbReference>
<dbReference type="InterPro" id="IPR003789">
    <property type="entry name" value="Asn/Gln_tRNA_amidoTrase-B-like"/>
</dbReference>
<keyword evidence="6 11" id="KW-0067">ATP-binding</keyword>
<feature type="domain" description="Asn/Gln amidotransferase" evidence="12">
    <location>
        <begin position="327"/>
        <end position="474"/>
    </location>
</feature>
<comment type="catalytic activity">
    <reaction evidence="9 11">
        <text>L-aspartyl-tRNA(Asn) + L-glutamine + ATP + H2O = L-asparaginyl-tRNA(Asn) + L-glutamate + ADP + phosphate + 2 H(+)</text>
        <dbReference type="Rhea" id="RHEA:14513"/>
        <dbReference type="Rhea" id="RHEA-COMP:9674"/>
        <dbReference type="Rhea" id="RHEA-COMP:9677"/>
        <dbReference type="ChEBI" id="CHEBI:15377"/>
        <dbReference type="ChEBI" id="CHEBI:15378"/>
        <dbReference type="ChEBI" id="CHEBI:29985"/>
        <dbReference type="ChEBI" id="CHEBI:30616"/>
        <dbReference type="ChEBI" id="CHEBI:43474"/>
        <dbReference type="ChEBI" id="CHEBI:58359"/>
        <dbReference type="ChEBI" id="CHEBI:78515"/>
        <dbReference type="ChEBI" id="CHEBI:78516"/>
        <dbReference type="ChEBI" id="CHEBI:456216"/>
    </reaction>
</comment>
<dbReference type="NCBIfam" id="NF004012">
    <property type="entry name" value="PRK05477.1-2"/>
    <property type="match status" value="1"/>
</dbReference>
<evidence type="ECO:0000256" key="1">
    <source>
        <dbReference type="ARBA" id="ARBA00005306"/>
    </source>
</evidence>
<comment type="function">
    <text evidence="8 11">Allows the formation of correctly charged Asn-tRNA(Asn) or Gln-tRNA(Gln) through the transamidation of misacylated Asp-tRNA(Asn) or Glu-tRNA(Gln) in organisms which lack either or both of asparaginyl-tRNA or glutaminyl-tRNA synthetases. The reaction takes place in the presence of glutamine and ATP through an activated phospho-Asp-tRNA(Asn) or phospho-Glu-tRNA(Gln).</text>
</comment>
<gene>
    <name evidence="11" type="primary">gatB</name>
    <name evidence="13" type="ORF">SAMN05660836_00680</name>
</gene>
<dbReference type="SMART" id="SM00845">
    <property type="entry name" value="GatB_Yqey"/>
    <property type="match status" value="1"/>
</dbReference>
<dbReference type="Pfam" id="PF02637">
    <property type="entry name" value="GatB_Yqey"/>
    <property type="match status" value="1"/>
</dbReference>
<dbReference type="GO" id="GO:0005524">
    <property type="term" value="F:ATP binding"/>
    <property type="evidence" value="ECO:0007669"/>
    <property type="project" value="UniProtKB-KW"/>
</dbReference>
<evidence type="ECO:0000256" key="6">
    <source>
        <dbReference type="ARBA" id="ARBA00022840"/>
    </source>
</evidence>
<dbReference type="GO" id="GO:0050567">
    <property type="term" value="F:glutaminyl-tRNA synthase (glutamine-hydrolyzing) activity"/>
    <property type="evidence" value="ECO:0007669"/>
    <property type="project" value="UniProtKB-UniRule"/>
</dbReference>
<dbReference type="NCBIfam" id="NF004014">
    <property type="entry name" value="PRK05477.1-4"/>
    <property type="match status" value="1"/>
</dbReference>
<evidence type="ECO:0000256" key="11">
    <source>
        <dbReference type="HAMAP-Rule" id="MF_00121"/>
    </source>
</evidence>
<dbReference type="PROSITE" id="PS01234">
    <property type="entry name" value="GATB"/>
    <property type="match status" value="1"/>
</dbReference>
<reference evidence="13 14" key="1">
    <citation type="submission" date="2016-10" db="EMBL/GenBank/DDBJ databases">
        <authorList>
            <person name="de Groot N.N."/>
        </authorList>
    </citation>
    <scope>NUCLEOTIDE SEQUENCE [LARGE SCALE GENOMIC DNA]</scope>
    <source>
        <strain evidence="13 14">DSM 9990</strain>
    </source>
</reference>
<evidence type="ECO:0000256" key="7">
    <source>
        <dbReference type="ARBA" id="ARBA00022917"/>
    </source>
</evidence>
<keyword evidence="5 11" id="KW-0547">Nucleotide-binding</keyword>
<dbReference type="InterPro" id="IPR017958">
    <property type="entry name" value="Gln-tRNA_amidoTrfase_suB_CS"/>
</dbReference>
<evidence type="ECO:0000256" key="4">
    <source>
        <dbReference type="ARBA" id="ARBA00022598"/>
    </source>
</evidence>
<dbReference type="Proteomes" id="UP000199611">
    <property type="component" value="Unassembled WGS sequence"/>
</dbReference>
<dbReference type="STRING" id="39841.SAMN05660836_00680"/>
<evidence type="ECO:0000313" key="13">
    <source>
        <dbReference type="EMBL" id="SFM53001.1"/>
    </source>
</evidence>
<dbReference type="InterPro" id="IPR006075">
    <property type="entry name" value="Asn/Gln-tRNA_Trfase_suB/E_cat"/>
</dbReference>
<dbReference type="PANTHER" id="PTHR11659">
    <property type="entry name" value="GLUTAMYL-TRNA GLN AMIDOTRANSFERASE SUBUNIT B MITOCHONDRIAL AND PROKARYOTIC PET112-RELATED"/>
    <property type="match status" value="1"/>
</dbReference>
<dbReference type="NCBIfam" id="TIGR00133">
    <property type="entry name" value="gatB"/>
    <property type="match status" value="1"/>
</dbReference>
<dbReference type="SUPFAM" id="SSF89095">
    <property type="entry name" value="GatB/YqeY motif"/>
    <property type="match status" value="1"/>
</dbReference>
<keyword evidence="4 11" id="KW-0436">Ligase</keyword>
<protein>
    <recommendedName>
        <fullName evidence="3 11">Aspartyl/glutamyl-tRNA(Asn/Gln) amidotransferase subunit B</fullName>
        <shortName evidence="11">Asp/Glu-ADT subunit B</shortName>
        <ecNumber evidence="11">6.3.5.-</ecNumber>
    </recommendedName>
</protein>
<dbReference type="EMBL" id="FOUU01000001">
    <property type="protein sequence ID" value="SFM53001.1"/>
    <property type="molecule type" value="Genomic_DNA"/>
</dbReference>
<dbReference type="InterPro" id="IPR017959">
    <property type="entry name" value="Asn/Gln-tRNA_amidoTrfase_suB/E"/>
</dbReference>
<keyword evidence="13" id="KW-0808">Transferase</keyword>
<sequence length="479" mass="54397">MEYEAVIGLEVHAQLKTKTKIFCGCPARFGDEPNTNVCPVCLGMPGALPVLNRRVVEYALKLALATNCRIARISRFARKHYFYPDLPKNFQISQYELPLAEQGWLEVETSAGTRRIGIRRIHMEEDAGKLIHDESQPLSYVDYNRTGVPLLEIVSEPDIRTPEEAAAYLKALRDIVVYLDICDGNMEEGSFRCDANISLRPAGSRELGVKTEVKNMNSFRNVQKALEFEIRRQKALLEQGKAVVQETRLWDAARGITVGMRTKEEAHDYRYFPDPNLLPVVIDDSWIEEVKKSIPELPTPKKKRFMEQYGLPAYDADILVSDRDLADYFEATVRLYGKPKTVSNWILSELLRELNRDNRPVSECPVTPENLAELLTLIDDQTISGKIAKSVFEEMYATGERASTIVEKRGLKQVTDEGLLESVVSAVLDEHPAEVEKYLKGAEKVIGFFVGQVMRKTQGKANPQIVNQLLREHLEKRRK</sequence>
<dbReference type="EC" id="6.3.5.-" evidence="11"/>
<dbReference type="AlphaFoldDB" id="A0A1I4RLA5"/>
<evidence type="ECO:0000256" key="9">
    <source>
        <dbReference type="ARBA" id="ARBA00047380"/>
    </source>
</evidence>
<evidence type="ECO:0000313" key="14">
    <source>
        <dbReference type="Proteomes" id="UP000199611"/>
    </source>
</evidence>
<organism evidence="13 14">
    <name type="scientific">Thermodesulforhabdus norvegica</name>
    <dbReference type="NCBI Taxonomy" id="39841"/>
    <lineage>
        <taxon>Bacteria</taxon>
        <taxon>Pseudomonadati</taxon>
        <taxon>Thermodesulfobacteriota</taxon>
        <taxon>Syntrophobacteria</taxon>
        <taxon>Syntrophobacterales</taxon>
        <taxon>Thermodesulforhabdaceae</taxon>
        <taxon>Thermodesulforhabdus</taxon>
    </lineage>
</organism>
<dbReference type="GO" id="GO:0016740">
    <property type="term" value="F:transferase activity"/>
    <property type="evidence" value="ECO:0007669"/>
    <property type="project" value="UniProtKB-KW"/>
</dbReference>
<dbReference type="GO" id="GO:0006412">
    <property type="term" value="P:translation"/>
    <property type="evidence" value="ECO:0007669"/>
    <property type="project" value="UniProtKB-UniRule"/>
</dbReference>
<dbReference type="FunFam" id="1.10.150.380:FF:000001">
    <property type="entry name" value="Aspartyl/glutamyl-tRNA(Asn/Gln) amidotransferase subunit B"/>
    <property type="match status" value="1"/>
</dbReference>
<dbReference type="Gene3D" id="1.10.10.410">
    <property type="match status" value="1"/>
</dbReference>
<evidence type="ECO:0000259" key="12">
    <source>
        <dbReference type="SMART" id="SM00845"/>
    </source>
</evidence>
<dbReference type="Pfam" id="PF02934">
    <property type="entry name" value="GatB_N"/>
    <property type="match status" value="1"/>
</dbReference>
<dbReference type="RefSeq" id="WP_093393459.1">
    <property type="nucleotide sequence ID" value="NZ_FOUU01000001.1"/>
</dbReference>
<dbReference type="InterPro" id="IPR018027">
    <property type="entry name" value="Asn/Gln_amidotransferase"/>
</dbReference>
<dbReference type="InterPro" id="IPR023168">
    <property type="entry name" value="GatB_Yqey_C_2"/>
</dbReference>
<dbReference type="OrthoDB" id="9804078at2"/>
<dbReference type="GO" id="GO:0050566">
    <property type="term" value="F:asparaginyl-tRNA synthase (glutamine-hydrolyzing) activity"/>
    <property type="evidence" value="ECO:0007669"/>
    <property type="project" value="RHEA"/>
</dbReference>
<dbReference type="InterPro" id="IPR042114">
    <property type="entry name" value="GatB_C_1"/>
</dbReference>
<comment type="subunit">
    <text evidence="2 11">Heterotrimer of A, B and C subunits.</text>
</comment>
<dbReference type="InterPro" id="IPR004413">
    <property type="entry name" value="GatB"/>
</dbReference>
<dbReference type="PANTHER" id="PTHR11659:SF0">
    <property type="entry name" value="GLUTAMYL-TRNA(GLN) AMIDOTRANSFERASE SUBUNIT B, MITOCHONDRIAL"/>
    <property type="match status" value="1"/>
</dbReference>
<comment type="catalytic activity">
    <reaction evidence="10 11">
        <text>L-glutamyl-tRNA(Gln) + L-glutamine + ATP + H2O = L-glutaminyl-tRNA(Gln) + L-glutamate + ADP + phosphate + H(+)</text>
        <dbReference type="Rhea" id="RHEA:17521"/>
        <dbReference type="Rhea" id="RHEA-COMP:9681"/>
        <dbReference type="Rhea" id="RHEA-COMP:9684"/>
        <dbReference type="ChEBI" id="CHEBI:15377"/>
        <dbReference type="ChEBI" id="CHEBI:15378"/>
        <dbReference type="ChEBI" id="CHEBI:29985"/>
        <dbReference type="ChEBI" id="CHEBI:30616"/>
        <dbReference type="ChEBI" id="CHEBI:43474"/>
        <dbReference type="ChEBI" id="CHEBI:58359"/>
        <dbReference type="ChEBI" id="CHEBI:78520"/>
        <dbReference type="ChEBI" id="CHEBI:78521"/>
        <dbReference type="ChEBI" id="CHEBI:456216"/>
    </reaction>
</comment>
<comment type="similarity">
    <text evidence="1 11">Belongs to the GatB/GatE family. GatB subfamily.</text>
</comment>
<name>A0A1I4RLA5_9BACT</name>
<evidence type="ECO:0000256" key="5">
    <source>
        <dbReference type="ARBA" id="ARBA00022741"/>
    </source>
</evidence>
<evidence type="ECO:0000256" key="2">
    <source>
        <dbReference type="ARBA" id="ARBA00011123"/>
    </source>
</evidence>
<evidence type="ECO:0000256" key="8">
    <source>
        <dbReference type="ARBA" id="ARBA00024799"/>
    </source>
</evidence>
<evidence type="ECO:0000256" key="3">
    <source>
        <dbReference type="ARBA" id="ARBA00016923"/>
    </source>
</evidence>
<dbReference type="SUPFAM" id="SSF55931">
    <property type="entry name" value="Glutamine synthetase/guanido kinase"/>
    <property type="match status" value="1"/>
</dbReference>
<dbReference type="GO" id="GO:0070681">
    <property type="term" value="P:glutaminyl-tRNAGln biosynthesis via transamidation"/>
    <property type="evidence" value="ECO:0007669"/>
    <property type="project" value="TreeGrafter"/>
</dbReference>
<accession>A0A1I4RLA5</accession>